<gene>
    <name evidence="1" type="ORF">PROPJV5_1951</name>
</gene>
<dbReference type="GO" id="GO:0016740">
    <property type="term" value="F:transferase activity"/>
    <property type="evidence" value="ECO:0007669"/>
    <property type="project" value="UniProtKB-KW"/>
</dbReference>
<proteinExistence type="predicted"/>
<evidence type="ECO:0000313" key="2">
    <source>
        <dbReference type="Proteomes" id="UP000265962"/>
    </source>
</evidence>
<sequence>MSGGHAEQRRVARIALTATGDGSGFALAGSGAIREHGLIDRSTEDVDLFTTQQAAATFDQSLDRVIAALRSQGYSIDIRRHQGTFAQLTVTGAQGFLTGINLAVDWRAHEPVRLGIGPVLSLEDAVGNKVAALFSRAEARDQVDVDAIRRSGRFTDEELFRLARQTDPGFDLEWFARSLDTVERIHPEEVRVYGVSPEELDGVKTRMEEWAADIRAHLH</sequence>
<dbReference type="AlphaFoldDB" id="A0A375I4H2"/>
<protein>
    <submittedName>
        <fullName evidence="1">Nucleotidyl transferase AbiEii toxin, Type IV TA system</fullName>
    </submittedName>
</protein>
<dbReference type="InterPro" id="IPR014942">
    <property type="entry name" value="AbiEii"/>
</dbReference>
<name>A0A375I4H2_9ACTN</name>
<keyword evidence="2" id="KW-1185">Reference proteome</keyword>
<dbReference type="EMBL" id="OMOH01000007">
    <property type="protein sequence ID" value="SPF68977.1"/>
    <property type="molecule type" value="Genomic_DNA"/>
</dbReference>
<dbReference type="Pfam" id="PF08843">
    <property type="entry name" value="AbiEii"/>
    <property type="match status" value="1"/>
</dbReference>
<accession>A0A375I4H2</accession>
<keyword evidence="1" id="KW-0808">Transferase</keyword>
<evidence type="ECO:0000313" key="1">
    <source>
        <dbReference type="EMBL" id="SPF68977.1"/>
    </source>
</evidence>
<dbReference type="Proteomes" id="UP000265962">
    <property type="component" value="Unassembled WGS sequence"/>
</dbReference>
<reference evidence="2" key="1">
    <citation type="submission" date="2018-02" db="EMBL/GenBank/DDBJ databases">
        <authorList>
            <person name="Hornung B."/>
        </authorList>
    </citation>
    <scope>NUCLEOTIDE SEQUENCE [LARGE SCALE GENOMIC DNA]</scope>
</reference>
<dbReference type="OrthoDB" id="3870258at2"/>
<dbReference type="RefSeq" id="WP_119716103.1">
    <property type="nucleotide sequence ID" value="NZ_OMOH01000007.1"/>
</dbReference>
<organism evidence="1 2">
    <name type="scientific">Propionibacterium ruminifibrarum</name>
    <dbReference type="NCBI Taxonomy" id="1962131"/>
    <lineage>
        <taxon>Bacteria</taxon>
        <taxon>Bacillati</taxon>
        <taxon>Actinomycetota</taxon>
        <taxon>Actinomycetes</taxon>
        <taxon>Propionibacteriales</taxon>
        <taxon>Propionibacteriaceae</taxon>
        <taxon>Propionibacterium</taxon>
    </lineage>
</organism>